<proteinExistence type="predicted"/>
<dbReference type="EMBL" id="BAAAHQ010000040">
    <property type="protein sequence ID" value="GAA0946418.1"/>
    <property type="molecule type" value="Genomic_DNA"/>
</dbReference>
<reference evidence="2" key="1">
    <citation type="journal article" date="2019" name="Int. J. Syst. Evol. Microbiol.">
        <title>The Global Catalogue of Microorganisms (GCM) 10K type strain sequencing project: providing services to taxonomists for standard genome sequencing and annotation.</title>
        <authorList>
            <consortium name="The Broad Institute Genomics Platform"/>
            <consortium name="The Broad Institute Genome Sequencing Center for Infectious Disease"/>
            <person name="Wu L."/>
            <person name="Ma J."/>
        </authorList>
    </citation>
    <scope>NUCLEOTIDE SEQUENCE [LARGE SCALE GENOMIC DNA]</scope>
    <source>
        <strain evidence="2">JCM 11136</strain>
    </source>
</reference>
<protein>
    <recommendedName>
        <fullName evidence="3">Major capsid protein</fullName>
    </recommendedName>
</protein>
<organism evidence="1 2">
    <name type="scientific">Nonomuraea longicatena</name>
    <dbReference type="NCBI Taxonomy" id="83682"/>
    <lineage>
        <taxon>Bacteria</taxon>
        <taxon>Bacillati</taxon>
        <taxon>Actinomycetota</taxon>
        <taxon>Actinomycetes</taxon>
        <taxon>Streptosporangiales</taxon>
        <taxon>Streptosporangiaceae</taxon>
        <taxon>Nonomuraea</taxon>
    </lineage>
</organism>
<name>A0ABP4BA16_9ACTN</name>
<keyword evidence="2" id="KW-1185">Reference proteome</keyword>
<evidence type="ECO:0000313" key="2">
    <source>
        <dbReference type="Proteomes" id="UP001501578"/>
    </source>
</evidence>
<accession>A0ABP4BA16</accession>
<dbReference type="RefSeq" id="WP_343953706.1">
    <property type="nucleotide sequence ID" value="NZ_BAAAHQ010000040.1"/>
</dbReference>
<sequence length="283" mass="29844">MANTLQIDSVVALTLALLERQTILGRLVHRDSQTSFRGGVGDTVRVRVPKRLDVKEFIKGTPITTTEINELGVPVKLTKRLYTAVELSDDDLTLSLADFGAQVLAPQSSGVASGVEQAVAATMNEATAASTVTISKAKPLAAVAKAAATFTTREVPTSGRVLVVGPELEEILLQMPEVMNTAAAGSPEVIKDGMLTRLYGFNVYVSPYITGAVAFTRDAFALAVVAPAPMVGAESETSAHNGYALRYTRAAKIDTLSSVSVVHAYVGATQLDVRQSIPMKVVA</sequence>
<evidence type="ECO:0000313" key="1">
    <source>
        <dbReference type="EMBL" id="GAA0946418.1"/>
    </source>
</evidence>
<dbReference type="Proteomes" id="UP001501578">
    <property type="component" value="Unassembled WGS sequence"/>
</dbReference>
<evidence type="ECO:0008006" key="3">
    <source>
        <dbReference type="Google" id="ProtNLM"/>
    </source>
</evidence>
<gene>
    <name evidence="1" type="ORF">GCM10009560_62130</name>
</gene>
<comment type="caution">
    <text evidence="1">The sequence shown here is derived from an EMBL/GenBank/DDBJ whole genome shotgun (WGS) entry which is preliminary data.</text>
</comment>